<gene>
    <name evidence="1" type="ORF">BDDG_11685</name>
</gene>
<name>A0A0J9EKP8_AJEDA</name>
<accession>A0A0J9EKP8</accession>
<dbReference type="AlphaFoldDB" id="A0A0J9EKP8"/>
<dbReference type="Proteomes" id="UP000007802">
    <property type="component" value="Unassembled WGS sequence"/>
</dbReference>
<proteinExistence type="predicted"/>
<organism evidence="1">
    <name type="scientific">Ajellomyces dermatitidis (strain ATCC 18188 / CBS 674.68)</name>
    <name type="common">Blastomyces dermatitidis</name>
    <dbReference type="NCBI Taxonomy" id="653446"/>
    <lineage>
        <taxon>Eukaryota</taxon>
        <taxon>Fungi</taxon>
        <taxon>Dikarya</taxon>
        <taxon>Ascomycota</taxon>
        <taxon>Pezizomycotina</taxon>
        <taxon>Eurotiomycetes</taxon>
        <taxon>Eurotiomycetidae</taxon>
        <taxon>Onygenales</taxon>
        <taxon>Ajellomycetaceae</taxon>
        <taxon>Blastomyces</taxon>
    </lineage>
</organism>
<reference evidence="1" key="1">
    <citation type="submission" date="2010-03" db="EMBL/GenBank/DDBJ databases">
        <title>Annotation of Blastomyces dermatitidis strain ATCC 18188.</title>
        <authorList>
            <consortium name="The Broad Institute Genome Sequencing Platform"/>
            <consortium name="Broad Institute Genome Sequencing Center for Infectious Disease."/>
            <person name="Cuomo C."/>
            <person name="Klein B."/>
            <person name="Sullivan T."/>
            <person name="Heitman J."/>
            <person name="Young S."/>
            <person name="Zeng Q."/>
            <person name="Gargeya S."/>
            <person name="Alvarado L."/>
            <person name="Berlin A.M."/>
            <person name="Chapman S.B."/>
            <person name="Chen Z."/>
            <person name="Freedman E."/>
            <person name="Gellesch M."/>
            <person name="Goldberg J."/>
            <person name="Griggs A."/>
            <person name="Gujja S."/>
            <person name="Heilman E."/>
            <person name="Heiman D."/>
            <person name="Howarth C."/>
            <person name="Mehta T."/>
            <person name="Neiman D."/>
            <person name="Pearson M."/>
            <person name="Roberts A."/>
            <person name="Saif S."/>
            <person name="Shea T."/>
            <person name="Shenoy N."/>
            <person name="Sisk P."/>
            <person name="Stolte C."/>
            <person name="Sykes S."/>
            <person name="White J."/>
            <person name="Yandava C."/>
            <person name="Haas B."/>
            <person name="Nusbaum C."/>
            <person name="Birren B."/>
        </authorList>
    </citation>
    <scope>NUCLEOTIDE SEQUENCE</scope>
    <source>
        <strain evidence="1">ATCC 18188</strain>
    </source>
</reference>
<dbReference type="EMBL" id="GG749409">
    <property type="protein sequence ID" value="KMW66711.1"/>
    <property type="molecule type" value="Genomic_DNA"/>
</dbReference>
<evidence type="ECO:0000313" key="1">
    <source>
        <dbReference type="EMBL" id="KMW66711.1"/>
    </source>
</evidence>
<protein>
    <submittedName>
        <fullName evidence="1">Uncharacterized protein</fullName>
    </submittedName>
</protein>
<sequence length="97" mass="11001">MIASPELQRMESLLSSRWLKLGFVIDRPLMSCGRSYLTVQPRCTEFYSCKFLSSGHGGMLIDTKRVNSDVVLKMQPCISVLPIPNQFAWVEALFVKC</sequence>